<keyword evidence="3" id="KW-1185">Reference proteome</keyword>
<organism evidence="2 3">
    <name type="scientific">Thanatephorus cucumeris (strain AG1-IB / isolate 7/3/14)</name>
    <name type="common">Lettuce bottom rot fungus</name>
    <name type="synonym">Rhizoctonia solani</name>
    <dbReference type="NCBI Taxonomy" id="1108050"/>
    <lineage>
        <taxon>Eukaryota</taxon>
        <taxon>Fungi</taxon>
        <taxon>Dikarya</taxon>
        <taxon>Basidiomycota</taxon>
        <taxon>Agaricomycotina</taxon>
        <taxon>Agaricomycetes</taxon>
        <taxon>Cantharellales</taxon>
        <taxon>Ceratobasidiaceae</taxon>
        <taxon>Rhizoctonia</taxon>
        <taxon>Rhizoctonia solani AG-1</taxon>
    </lineage>
</organism>
<dbReference type="OrthoDB" id="3177310at2759"/>
<evidence type="ECO:0000256" key="1">
    <source>
        <dbReference type="SAM" id="MobiDB-lite"/>
    </source>
</evidence>
<evidence type="ECO:0000313" key="2">
    <source>
        <dbReference type="EMBL" id="CEL56535.1"/>
    </source>
</evidence>
<accession>A0A0B7FFY8</accession>
<feature type="region of interest" description="Disordered" evidence="1">
    <location>
        <begin position="268"/>
        <end position="363"/>
    </location>
</feature>
<evidence type="ECO:0000313" key="3">
    <source>
        <dbReference type="Proteomes" id="UP000059188"/>
    </source>
</evidence>
<feature type="compositionally biased region" description="Basic residues" evidence="1">
    <location>
        <begin position="1"/>
        <end position="10"/>
    </location>
</feature>
<reference evidence="2 3" key="1">
    <citation type="submission" date="2014-11" db="EMBL/GenBank/DDBJ databases">
        <authorList>
            <person name="Wibberg Daniel"/>
        </authorList>
    </citation>
    <scope>NUCLEOTIDE SEQUENCE [LARGE SCALE GENOMIC DNA]</scope>
    <source>
        <strain evidence="2">Rhizoctonia solani AG1-IB 7/3/14</strain>
    </source>
</reference>
<dbReference type="AlphaFoldDB" id="A0A0B7FFY8"/>
<dbReference type="EMBL" id="LN679122">
    <property type="protein sequence ID" value="CEL56535.1"/>
    <property type="molecule type" value="Genomic_DNA"/>
</dbReference>
<name>A0A0B7FFY8_THACB</name>
<feature type="compositionally biased region" description="Polar residues" evidence="1">
    <location>
        <begin position="329"/>
        <end position="343"/>
    </location>
</feature>
<proteinExistence type="predicted"/>
<protein>
    <submittedName>
        <fullName evidence="2">Uncharacterized protein</fullName>
    </submittedName>
</protein>
<sequence>MYRQRSRLRRSMGPEISSAGSILDDSTGSRDTSDDEHDNEAPGPLGSTLRDSPVGIDLNSPLDTAIGWLSSDEKIYNVLNLEGELDLVAHSDEKPHGVKVATLGYVSSSSAHTPFELLSERETGGIVFLTPLEPATDQMEGDLDPSTNFANHSTAMLMARAAPLGLDLLSNLNLTGDSVSASEIGHPVPSSFINVLIKAGNPSSNSNPGSSLCATFYSHSSANRTNDDPPMFLEKCDHSFISGGHDNAATQLWQYDPKTHELKPVLQGTSSDSARLNAPPNSPVSSSLTGTSPGTGIPQPSESRPPVEETRTSDIQTSATARHLKSDAPSGTTRTHSSQTVAPSQIRVRRGKSDLMEGNESMPQTPKVVVAVDPYTLVFVPRSATEALPDSPV</sequence>
<feature type="compositionally biased region" description="Low complexity" evidence="1">
    <location>
        <begin position="283"/>
        <end position="298"/>
    </location>
</feature>
<gene>
    <name evidence="2" type="ORF">RSOLAG1IB_07884</name>
</gene>
<feature type="region of interest" description="Disordered" evidence="1">
    <location>
        <begin position="1"/>
        <end position="54"/>
    </location>
</feature>
<dbReference type="Proteomes" id="UP000059188">
    <property type="component" value="Unassembled WGS sequence"/>
</dbReference>